<feature type="transmembrane region" description="Helical" evidence="10">
    <location>
        <begin position="380"/>
        <end position="401"/>
    </location>
</feature>
<evidence type="ECO:0000256" key="1">
    <source>
        <dbReference type="ARBA" id="ARBA00004477"/>
    </source>
</evidence>
<comment type="caution">
    <text evidence="11">The sequence shown here is derived from an EMBL/GenBank/DDBJ whole genome shotgun (WGS) entry which is preliminary data.</text>
</comment>
<dbReference type="PIRSF" id="PIRSF000439">
    <property type="entry name" value="Oat_ACAT_DAG_ARE"/>
    <property type="match status" value="1"/>
</dbReference>
<accession>A0AAU9KDD6</accession>
<dbReference type="EMBL" id="CAJZBQ010000060">
    <property type="protein sequence ID" value="CAG9334908.1"/>
    <property type="molecule type" value="Genomic_DNA"/>
</dbReference>
<reference evidence="11" key="1">
    <citation type="submission" date="2021-09" db="EMBL/GenBank/DDBJ databases">
        <authorList>
            <consortium name="AG Swart"/>
            <person name="Singh M."/>
            <person name="Singh A."/>
            <person name="Seah K."/>
            <person name="Emmerich C."/>
        </authorList>
    </citation>
    <scope>NUCLEOTIDE SEQUENCE</scope>
    <source>
        <strain evidence="11">ATCC30299</strain>
    </source>
</reference>
<dbReference type="GO" id="GO:0008374">
    <property type="term" value="F:O-acyltransferase activity"/>
    <property type="evidence" value="ECO:0007669"/>
    <property type="project" value="InterPro"/>
</dbReference>
<dbReference type="AlphaFoldDB" id="A0AAU9KDD6"/>
<dbReference type="GO" id="GO:0005789">
    <property type="term" value="C:endoplasmic reticulum membrane"/>
    <property type="evidence" value="ECO:0007669"/>
    <property type="project" value="UniProtKB-SubCell"/>
</dbReference>
<feature type="transmembrane region" description="Helical" evidence="10">
    <location>
        <begin position="228"/>
        <end position="247"/>
    </location>
</feature>
<keyword evidence="8 9" id="KW-0012">Acyltransferase</keyword>
<dbReference type="Proteomes" id="UP001162131">
    <property type="component" value="Unassembled WGS sequence"/>
</dbReference>
<feature type="transmembrane region" description="Helical" evidence="10">
    <location>
        <begin position="201"/>
        <end position="222"/>
    </location>
</feature>
<name>A0AAU9KDD6_9CILI</name>
<organism evidence="11 12">
    <name type="scientific">Blepharisma stoltei</name>
    <dbReference type="NCBI Taxonomy" id="1481888"/>
    <lineage>
        <taxon>Eukaryota</taxon>
        <taxon>Sar</taxon>
        <taxon>Alveolata</taxon>
        <taxon>Ciliophora</taxon>
        <taxon>Postciliodesmatophora</taxon>
        <taxon>Heterotrichea</taxon>
        <taxon>Heterotrichida</taxon>
        <taxon>Blepharismidae</taxon>
        <taxon>Blepharisma</taxon>
    </lineage>
</organism>
<evidence type="ECO:0000256" key="6">
    <source>
        <dbReference type="ARBA" id="ARBA00022989"/>
    </source>
</evidence>
<evidence type="ECO:0000256" key="10">
    <source>
        <dbReference type="SAM" id="Phobius"/>
    </source>
</evidence>
<evidence type="ECO:0000256" key="4">
    <source>
        <dbReference type="ARBA" id="ARBA00022692"/>
    </source>
</evidence>
<evidence type="ECO:0000313" key="12">
    <source>
        <dbReference type="Proteomes" id="UP001162131"/>
    </source>
</evidence>
<comment type="subcellular location">
    <subcellularLocation>
        <location evidence="1 9">Endoplasmic reticulum membrane</location>
        <topology evidence="1 9">Multi-pass membrane protein</topology>
    </subcellularLocation>
</comment>
<dbReference type="PANTHER" id="PTHR10408">
    <property type="entry name" value="STEROL O-ACYLTRANSFERASE"/>
    <property type="match status" value="1"/>
</dbReference>
<protein>
    <recommendedName>
        <fullName evidence="9">O-acyltransferase</fullName>
    </recommendedName>
</protein>
<evidence type="ECO:0000256" key="5">
    <source>
        <dbReference type="ARBA" id="ARBA00022824"/>
    </source>
</evidence>
<keyword evidence="5 9" id="KW-0256">Endoplasmic reticulum</keyword>
<dbReference type="Pfam" id="PF03062">
    <property type="entry name" value="MBOAT"/>
    <property type="match status" value="1"/>
</dbReference>
<comment type="similarity">
    <text evidence="2 9">Belongs to the membrane-bound acyltransferase family. Sterol o-acyltransferase subfamily.</text>
</comment>
<keyword evidence="12" id="KW-1185">Reference proteome</keyword>
<keyword evidence="7 9" id="KW-0472">Membrane</keyword>
<gene>
    <name evidence="11" type="ORF">BSTOLATCC_MIC62492</name>
</gene>
<dbReference type="InterPro" id="IPR014371">
    <property type="entry name" value="Oat_ACAT_DAG_ARE"/>
</dbReference>
<feature type="transmembrane region" description="Helical" evidence="10">
    <location>
        <begin position="171"/>
        <end position="189"/>
    </location>
</feature>
<dbReference type="InterPro" id="IPR004299">
    <property type="entry name" value="MBOAT_fam"/>
</dbReference>
<keyword evidence="6 10" id="KW-1133">Transmembrane helix</keyword>
<feature type="transmembrane region" description="Helical" evidence="10">
    <location>
        <begin position="133"/>
        <end position="151"/>
    </location>
</feature>
<evidence type="ECO:0000256" key="9">
    <source>
        <dbReference type="PIRNR" id="PIRNR000439"/>
    </source>
</evidence>
<keyword evidence="4 10" id="KW-0812">Transmembrane</keyword>
<evidence type="ECO:0000256" key="8">
    <source>
        <dbReference type="ARBA" id="ARBA00023315"/>
    </source>
</evidence>
<evidence type="ECO:0000313" key="11">
    <source>
        <dbReference type="EMBL" id="CAG9334908.1"/>
    </source>
</evidence>
<evidence type="ECO:0000256" key="7">
    <source>
        <dbReference type="ARBA" id="ARBA00023136"/>
    </source>
</evidence>
<evidence type="ECO:0000256" key="3">
    <source>
        <dbReference type="ARBA" id="ARBA00022679"/>
    </source>
</evidence>
<evidence type="ECO:0000256" key="2">
    <source>
        <dbReference type="ARBA" id="ARBA00009010"/>
    </source>
</evidence>
<proteinExistence type="inferred from homology"/>
<feature type="transmembrane region" description="Helical" evidence="10">
    <location>
        <begin position="476"/>
        <end position="493"/>
    </location>
</feature>
<feature type="transmembrane region" description="Helical" evidence="10">
    <location>
        <begin position="453"/>
        <end position="470"/>
    </location>
</feature>
<feature type="transmembrane region" description="Helical" evidence="10">
    <location>
        <begin position="505"/>
        <end position="524"/>
    </location>
</feature>
<sequence>MDLKKIPDSFQAEKIAALKSEMSKVLKTISILEDQQKIAAEEMVEKKLLELAQRSGQILDEKFNTLKEDFHSKVTQILTDFEQKSRKGAKEVKHIIRGDVKEEVNHRPIFVEKVHVKQSAPISKLLYSKDFQTVYNIFIAILVNFGVAELAKDLLDSTDVLGLNLLSGNFGGFDRVIVMWISMSIWSYWPVILVQLISGGLSLYLGFLLHFASIASIFWFAIHSRQVYQLPISSSFVVLCEMIRFIMKMHSYFREKLLYGNGRNRYSSYIPSHIENLGYSEKDIQRPQINLKDFAKEFKRYTYFLYVPTLIYRDSYPKIDKSIRWRNLGVHVFDFFGSIVYTTLIFKAFCVPTFKEASNNITDPSKLIISWIQSMLPGTFVFLLLFFAVMHSWFSIWAEILNFADRKFYDDWWNSSDFGTFYRKISVILYEWVHSYIFIDLMRFSNEFIGKKLARFCVFLLSGIVCELLIDLSLGFFSPFLFILISGPGLLMISMKTQSSRLYNIIVWAGLIIVNGLIIMLYSLEYYSRSGNSYIDPFPAYGLFGYLIPQWTLKMNLLSV</sequence>
<keyword evidence="3 9" id="KW-0808">Transferase</keyword>
<dbReference type="PANTHER" id="PTHR10408:SF8">
    <property type="entry name" value="O-ACYLTRANSFERASE"/>
    <property type="match status" value="1"/>
</dbReference>